<evidence type="ECO:0000256" key="6">
    <source>
        <dbReference type="ARBA" id="ARBA00022660"/>
    </source>
</evidence>
<dbReference type="PANTHER" id="PTHR17098:SF2">
    <property type="entry name" value="NADH DEHYDROGENASE [UBIQUINONE] 1 ALPHA SUBCOMPLEX SUBUNIT 1"/>
    <property type="match status" value="1"/>
</dbReference>
<keyword evidence="15" id="KW-1185">Reference proteome</keyword>
<evidence type="ECO:0000256" key="8">
    <source>
        <dbReference type="ARBA" id="ARBA00022792"/>
    </source>
</evidence>
<comment type="function">
    <text evidence="1">Accessory subunit of the mitochondrial membrane respiratory chain NADH dehydrogenase (Complex I), that is believed not to be involved in catalysis. Complex I functions in the transfer of electrons from NADH to the respiratory chain. The immediate electron acceptor for the enzyme is believed to be ubiquinone.</text>
</comment>
<keyword evidence="5" id="KW-0813">Transport</keyword>
<evidence type="ECO:0000256" key="2">
    <source>
        <dbReference type="ARBA" id="ARBA00004298"/>
    </source>
</evidence>
<reference evidence="14 15" key="1">
    <citation type="journal article" date="2023" name="G3 (Bethesda)">
        <title>A haplotype-resolved chromosome-scale genome for Quercus rubra L. provides insights into the genetics of adaptive traits for red oak species.</title>
        <authorList>
            <person name="Kapoor B."/>
            <person name="Jenkins J."/>
            <person name="Schmutz J."/>
            <person name="Zhebentyayeva T."/>
            <person name="Kuelheim C."/>
            <person name="Coggeshall M."/>
            <person name="Heim C."/>
            <person name="Lasky J.R."/>
            <person name="Leites L."/>
            <person name="Islam-Faridi N."/>
            <person name="Romero-Severson J."/>
            <person name="DeLeo V.L."/>
            <person name="Lucas S.M."/>
            <person name="Lazic D."/>
            <person name="Gailing O."/>
            <person name="Carlson J."/>
            <person name="Staton M."/>
        </authorList>
    </citation>
    <scope>NUCLEOTIDE SEQUENCE [LARGE SCALE GENOMIC DNA]</scope>
    <source>
        <strain evidence="14">Pseudo-F2</strain>
    </source>
</reference>
<comment type="caution">
    <text evidence="14">The sequence shown here is derived from an EMBL/GenBank/DDBJ whole genome shotgun (WGS) entry which is preliminary data.</text>
</comment>
<sequence>MSWVWVQAALPLGIIGGMLCAMGHIQYNIHKFTYGRPKHVCGDLWDTAMERRDKKLIEKFTATSHN</sequence>
<feature type="transmembrane region" description="Helical" evidence="13">
    <location>
        <begin position="6"/>
        <end position="29"/>
    </location>
</feature>
<organism evidence="14 15">
    <name type="scientific">Quercus rubra</name>
    <name type="common">Northern red oak</name>
    <name type="synonym">Quercus borealis</name>
    <dbReference type="NCBI Taxonomy" id="3512"/>
    <lineage>
        <taxon>Eukaryota</taxon>
        <taxon>Viridiplantae</taxon>
        <taxon>Streptophyta</taxon>
        <taxon>Embryophyta</taxon>
        <taxon>Tracheophyta</taxon>
        <taxon>Spermatophyta</taxon>
        <taxon>Magnoliopsida</taxon>
        <taxon>eudicotyledons</taxon>
        <taxon>Gunneridae</taxon>
        <taxon>Pentapetalae</taxon>
        <taxon>rosids</taxon>
        <taxon>fabids</taxon>
        <taxon>Fagales</taxon>
        <taxon>Fagaceae</taxon>
        <taxon>Quercus</taxon>
    </lineage>
</organism>
<keyword evidence="10 13" id="KW-1133">Transmembrane helix</keyword>
<keyword evidence="6" id="KW-0679">Respiratory chain</keyword>
<evidence type="ECO:0000256" key="1">
    <source>
        <dbReference type="ARBA" id="ARBA00003195"/>
    </source>
</evidence>
<dbReference type="InterPro" id="IPR017384">
    <property type="entry name" value="NADH_Ub_cplx-1_asu_su-1"/>
</dbReference>
<evidence type="ECO:0000256" key="3">
    <source>
        <dbReference type="ARBA" id="ARBA00009960"/>
    </source>
</evidence>
<evidence type="ECO:0000256" key="7">
    <source>
        <dbReference type="ARBA" id="ARBA00022692"/>
    </source>
</evidence>
<evidence type="ECO:0000256" key="11">
    <source>
        <dbReference type="ARBA" id="ARBA00023128"/>
    </source>
</evidence>
<evidence type="ECO:0000256" key="4">
    <source>
        <dbReference type="ARBA" id="ARBA00016392"/>
    </source>
</evidence>
<gene>
    <name evidence="14" type="ORF">RGQ29_025340</name>
</gene>
<keyword evidence="11" id="KW-0496">Mitochondrion</keyword>
<keyword evidence="9" id="KW-0249">Electron transport</keyword>
<protein>
    <recommendedName>
        <fullName evidence="4">NADH dehydrogenase [ubiquinone] 1 alpha subcomplex subunit 1</fullName>
    </recommendedName>
</protein>
<keyword evidence="8" id="KW-0999">Mitochondrion inner membrane</keyword>
<dbReference type="GO" id="GO:0005743">
    <property type="term" value="C:mitochondrial inner membrane"/>
    <property type="evidence" value="ECO:0007669"/>
    <property type="project" value="UniProtKB-SubCell"/>
</dbReference>
<dbReference type="PANTHER" id="PTHR17098">
    <property type="entry name" value="NADH-UBIQUINONE OXIDOREDUCTASE MWFE SUBUNIT"/>
    <property type="match status" value="1"/>
</dbReference>
<comment type="subcellular location">
    <subcellularLocation>
        <location evidence="2">Mitochondrion inner membrane</location>
        <topology evidence="2">Single-pass membrane protein</topology>
        <orientation evidence="2">Matrix side</orientation>
    </subcellularLocation>
</comment>
<evidence type="ECO:0000313" key="15">
    <source>
        <dbReference type="Proteomes" id="UP001324115"/>
    </source>
</evidence>
<evidence type="ECO:0000256" key="13">
    <source>
        <dbReference type="SAM" id="Phobius"/>
    </source>
</evidence>
<evidence type="ECO:0000256" key="12">
    <source>
        <dbReference type="ARBA" id="ARBA00023136"/>
    </source>
</evidence>
<evidence type="ECO:0000313" key="14">
    <source>
        <dbReference type="EMBL" id="KAK4582128.1"/>
    </source>
</evidence>
<name>A0AAN7IHV2_QUERU</name>
<evidence type="ECO:0000256" key="10">
    <source>
        <dbReference type="ARBA" id="ARBA00022989"/>
    </source>
</evidence>
<dbReference type="EMBL" id="JAXUIC010000007">
    <property type="protein sequence ID" value="KAK4582128.1"/>
    <property type="molecule type" value="Genomic_DNA"/>
</dbReference>
<evidence type="ECO:0000256" key="9">
    <source>
        <dbReference type="ARBA" id="ARBA00022982"/>
    </source>
</evidence>
<dbReference type="Pfam" id="PF15879">
    <property type="entry name" value="MWFE"/>
    <property type="match status" value="1"/>
</dbReference>
<proteinExistence type="inferred from homology"/>
<comment type="similarity">
    <text evidence="3">Belongs to the complex I NDUFA1 subunit family.</text>
</comment>
<dbReference type="AlphaFoldDB" id="A0AAN7IHV2"/>
<keyword evidence="12 13" id="KW-0472">Membrane</keyword>
<dbReference type="Proteomes" id="UP001324115">
    <property type="component" value="Unassembled WGS sequence"/>
</dbReference>
<accession>A0AAN7IHV2</accession>
<evidence type="ECO:0000256" key="5">
    <source>
        <dbReference type="ARBA" id="ARBA00022448"/>
    </source>
</evidence>
<keyword evidence="7 13" id="KW-0812">Transmembrane</keyword>